<evidence type="ECO:0000256" key="2">
    <source>
        <dbReference type="SAM" id="MobiDB-lite"/>
    </source>
</evidence>
<dbReference type="SMART" id="SM01218">
    <property type="entry name" value="FoP_duplication"/>
    <property type="match status" value="1"/>
</dbReference>
<protein>
    <recommendedName>
        <fullName evidence="3">Chromatin target of PRMT1 protein C-terminal domain-containing protein</fullName>
    </recommendedName>
</protein>
<gene>
    <name evidence="4" type="ORF">BN7_6525</name>
</gene>
<dbReference type="GO" id="GO:0003723">
    <property type="term" value="F:RNA binding"/>
    <property type="evidence" value="ECO:0007669"/>
    <property type="project" value="UniProtKB-KW"/>
</dbReference>
<dbReference type="InterPro" id="IPR035979">
    <property type="entry name" value="RBD_domain_sf"/>
</dbReference>
<dbReference type="Proteomes" id="UP000009328">
    <property type="component" value="Unassembled WGS sequence"/>
</dbReference>
<feature type="compositionally biased region" description="Basic and acidic residues" evidence="2">
    <location>
        <begin position="127"/>
        <end position="137"/>
    </location>
</feature>
<dbReference type="InParanoid" id="K0KZY7"/>
<feature type="compositionally biased region" description="Basic and acidic residues" evidence="2">
    <location>
        <begin position="83"/>
        <end position="104"/>
    </location>
</feature>
<comment type="caution">
    <text evidence="4">The sequence shown here is derived from an EMBL/GenBank/DDBJ whole genome shotgun (WGS) entry which is preliminary data.</text>
</comment>
<sequence>MSNELERSLDELIHGGDEGSSRTKKFQRTSRSTGVAYVGYLDLENNKVAVEKFDGKKAVGERISVEEIRPLNILSIAPRGPRGSRDDRDSRGSRGRDVRGPRRDTRPKKPTLEDLDAELSSYMNGEELPKKEEHTNGDSRNPSRPRRQAKPTVEDLDKELDSYMNNKPFPATGSE</sequence>
<dbReference type="EMBL" id="CAIF01000287">
    <property type="protein sequence ID" value="CCH46919.1"/>
    <property type="molecule type" value="Genomic_DNA"/>
</dbReference>
<feature type="compositionally biased region" description="Basic and acidic residues" evidence="2">
    <location>
        <begin position="152"/>
        <end position="161"/>
    </location>
</feature>
<evidence type="ECO:0000313" key="5">
    <source>
        <dbReference type="Proteomes" id="UP000009328"/>
    </source>
</evidence>
<organism evidence="4 5">
    <name type="scientific">Wickerhamomyces ciferrii (strain ATCC 14091 / BCRC 22168 / CBS 111 / JCM 3599 / NBRC 0793 / NRRL Y-1031 F-60-10)</name>
    <name type="common">Yeast</name>
    <name type="synonym">Pichia ciferrii</name>
    <dbReference type="NCBI Taxonomy" id="1206466"/>
    <lineage>
        <taxon>Eukaryota</taxon>
        <taxon>Fungi</taxon>
        <taxon>Dikarya</taxon>
        <taxon>Ascomycota</taxon>
        <taxon>Saccharomycotina</taxon>
        <taxon>Saccharomycetes</taxon>
        <taxon>Phaffomycetales</taxon>
        <taxon>Wickerhamomycetaceae</taxon>
        <taxon>Wickerhamomyces</taxon>
    </lineage>
</organism>
<dbReference type="Pfam" id="PF13865">
    <property type="entry name" value="FoP_duplication"/>
    <property type="match status" value="1"/>
</dbReference>
<evidence type="ECO:0000259" key="3">
    <source>
        <dbReference type="SMART" id="SM01218"/>
    </source>
</evidence>
<keyword evidence="1" id="KW-0694">RNA-binding</keyword>
<feature type="region of interest" description="Disordered" evidence="2">
    <location>
        <begin position="74"/>
        <end position="175"/>
    </location>
</feature>
<dbReference type="SUPFAM" id="SSF54928">
    <property type="entry name" value="RNA-binding domain, RBD"/>
    <property type="match status" value="1"/>
</dbReference>
<feature type="region of interest" description="Disordered" evidence="2">
    <location>
        <begin position="1"/>
        <end position="31"/>
    </location>
</feature>
<keyword evidence="5" id="KW-1185">Reference proteome</keyword>
<name>K0KZY7_WICCF</name>
<evidence type="ECO:0000313" key="4">
    <source>
        <dbReference type="EMBL" id="CCH46919.1"/>
    </source>
</evidence>
<proteinExistence type="predicted"/>
<feature type="domain" description="Chromatin target of PRMT1 protein C-terminal" evidence="3">
    <location>
        <begin position="60"/>
        <end position="170"/>
    </location>
</feature>
<dbReference type="HOGENOM" id="CLU_1533765_0_0_1"/>
<reference evidence="4 5" key="1">
    <citation type="journal article" date="2012" name="Eukaryot. Cell">
        <title>Draft genome sequence of Wickerhamomyces ciferrii NRRL Y-1031 F-60-10.</title>
        <authorList>
            <person name="Schneider J."/>
            <person name="Andrea H."/>
            <person name="Blom J."/>
            <person name="Jaenicke S."/>
            <person name="Ruckert C."/>
            <person name="Schorsch C."/>
            <person name="Szczepanowski R."/>
            <person name="Farwick M."/>
            <person name="Goesmann A."/>
            <person name="Puhler A."/>
            <person name="Schaffer S."/>
            <person name="Tauch A."/>
            <person name="Kohler T."/>
            <person name="Brinkrolf K."/>
        </authorList>
    </citation>
    <scope>NUCLEOTIDE SEQUENCE [LARGE SCALE GENOMIC DNA]</scope>
    <source>
        <strain evidence="5">ATCC 14091 / BCRC 22168 / CBS 111 / JCM 3599 / NBRC 0793 / NRRL Y-1031 F-60-10</strain>
    </source>
</reference>
<dbReference type="AlphaFoldDB" id="K0KZY7"/>
<evidence type="ECO:0000256" key="1">
    <source>
        <dbReference type="ARBA" id="ARBA00022884"/>
    </source>
</evidence>
<dbReference type="InterPro" id="IPR025715">
    <property type="entry name" value="FoP_C"/>
</dbReference>
<accession>K0KZY7</accession>
<feature type="compositionally biased region" description="Basic and acidic residues" evidence="2">
    <location>
        <begin position="1"/>
        <end position="21"/>
    </location>
</feature>